<evidence type="ECO:0000313" key="2">
    <source>
        <dbReference type="EMBL" id="CCA86910.1"/>
    </source>
</evidence>
<reference evidence="2" key="1">
    <citation type="journal article" date="2011" name="PLoS ONE">
        <title>Ralstonia syzygii, the Blood Disease Bacterium and some Asian R. solanacearum strains form a single genomic species despite divergent lifestyles.</title>
        <authorList>
            <person name="Remenant B."/>
            <person name="de Cambiaire J.C."/>
            <person name="Cellier G."/>
            <person name="Jacobs J.M."/>
            <person name="Mangenot S."/>
            <person name="Barbe V."/>
            <person name="Lajus A."/>
            <person name="Vallenet D."/>
            <person name="Medigue C."/>
            <person name="Fegan M."/>
            <person name="Allen C."/>
            <person name="Prior P."/>
        </authorList>
    </citation>
    <scope>NUCLEOTIDE SEQUENCE</scope>
    <source>
        <strain evidence="2">R24</strain>
    </source>
</reference>
<gene>
    <name evidence="2" type="ORF">RALSY_mp30222</name>
</gene>
<sequence>MSIPAILVSKTPAGGQGLPAAEPPSGAIRPDAAQSAALSEAAPLFANVQAAVADLREDARAKARQMVAQAEDALLESLRALHAAETTGAVASSAAQALHERGAQ</sequence>
<reference evidence="2" key="2">
    <citation type="submission" date="2011-04" db="EMBL/GenBank/DDBJ databases">
        <authorList>
            <person name="Genoscope - CEA"/>
        </authorList>
    </citation>
    <scope>NUCLEOTIDE SEQUENCE</scope>
    <source>
        <strain evidence="2">R24</strain>
    </source>
</reference>
<name>G3ABK5_9RALS</name>
<accession>G3ABK5</accession>
<proteinExistence type="predicted"/>
<organism evidence="2">
    <name type="scientific">Ralstonia syzygii R24</name>
    <dbReference type="NCBI Taxonomy" id="907261"/>
    <lineage>
        <taxon>Bacteria</taxon>
        <taxon>Pseudomonadati</taxon>
        <taxon>Pseudomonadota</taxon>
        <taxon>Betaproteobacteria</taxon>
        <taxon>Burkholderiales</taxon>
        <taxon>Burkholderiaceae</taxon>
        <taxon>Ralstonia</taxon>
        <taxon>Ralstonia solanacearum species complex</taxon>
    </lineage>
</organism>
<dbReference type="RefSeq" id="WP_197334386.1">
    <property type="nucleotide sequence ID" value="NZ_CP115945.1"/>
</dbReference>
<protein>
    <submittedName>
        <fullName evidence="2">Uncharacterized protein</fullName>
    </submittedName>
</protein>
<dbReference type="EMBL" id="FR854092">
    <property type="protein sequence ID" value="CCA86910.1"/>
    <property type="molecule type" value="Genomic_DNA"/>
</dbReference>
<evidence type="ECO:0000256" key="1">
    <source>
        <dbReference type="SAM" id="MobiDB-lite"/>
    </source>
</evidence>
<feature type="region of interest" description="Disordered" evidence="1">
    <location>
        <begin position="1"/>
        <end position="30"/>
    </location>
</feature>
<dbReference type="AlphaFoldDB" id="G3ABK5"/>